<organism evidence="1 2">
    <name type="scientific">Nocardia farcinica</name>
    <dbReference type="NCBI Taxonomy" id="37329"/>
    <lineage>
        <taxon>Bacteria</taxon>
        <taxon>Bacillati</taxon>
        <taxon>Actinomycetota</taxon>
        <taxon>Actinomycetes</taxon>
        <taxon>Mycobacteriales</taxon>
        <taxon>Nocardiaceae</taxon>
        <taxon>Nocardia</taxon>
    </lineage>
</organism>
<evidence type="ECO:0000313" key="1">
    <source>
        <dbReference type="EMBL" id="CRY79959.1"/>
    </source>
</evidence>
<dbReference type="AlphaFoldDB" id="A0A0H5NY42"/>
<reference evidence="2" key="1">
    <citation type="submission" date="2015-03" db="EMBL/GenBank/DDBJ databases">
        <authorList>
            <consortium name="Pathogen Informatics"/>
        </authorList>
    </citation>
    <scope>NUCLEOTIDE SEQUENCE [LARGE SCALE GENOMIC DNA]</scope>
    <source>
        <strain evidence="2">NCTC11134</strain>
        <plasmid evidence="2">2</plasmid>
    </source>
</reference>
<dbReference type="RefSeq" id="WP_060593622.1">
    <property type="nucleotide sequence ID" value="NZ_CP031418.1"/>
</dbReference>
<keyword evidence="1" id="KW-0614">Plasmid</keyword>
<accession>A0A0H5NY42</accession>
<name>A0A0H5NY42_NOCFR</name>
<dbReference type="KEGG" id="nfr:ERS450000_03601"/>
<dbReference type="EMBL" id="LN868939">
    <property type="protein sequence ID" value="CRY79959.1"/>
    <property type="molecule type" value="Genomic_DNA"/>
</dbReference>
<protein>
    <submittedName>
        <fullName evidence="1">Uncharacterized protein</fullName>
    </submittedName>
</protein>
<dbReference type="Proteomes" id="UP000057820">
    <property type="component" value="Plasmid 2"/>
</dbReference>
<sequence>MKRGFQTESHVVVYCDICGDVYTERGGSLTCFATTSEAIGYLTRRAGIGWVYDGDRVVCDACLATRECQDHGHDFPARWTTTVWPLGEMTHTRACTRCGVPENETEVL</sequence>
<gene>
    <name evidence="1" type="ORF">ERS450000_03601</name>
</gene>
<geneLocation type="plasmid" evidence="1">
    <name>2</name>
</geneLocation>
<proteinExistence type="predicted"/>
<evidence type="ECO:0000313" key="2">
    <source>
        <dbReference type="Proteomes" id="UP000057820"/>
    </source>
</evidence>